<evidence type="ECO:0000259" key="4">
    <source>
        <dbReference type="PROSITE" id="PS50075"/>
    </source>
</evidence>
<dbReference type="Pfam" id="PF00668">
    <property type="entry name" value="Condensation"/>
    <property type="match status" value="1"/>
</dbReference>
<dbReference type="InterPro" id="IPR001242">
    <property type="entry name" value="Condensation_dom"/>
</dbReference>
<dbReference type="PANTHER" id="PTHR45527">
    <property type="entry name" value="NONRIBOSOMAL PEPTIDE SYNTHETASE"/>
    <property type="match status" value="1"/>
</dbReference>
<proteinExistence type="predicted"/>
<dbReference type="SMART" id="SM00823">
    <property type="entry name" value="PKS_PP"/>
    <property type="match status" value="1"/>
</dbReference>
<evidence type="ECO:0000256" key="1">
    <source>
        <dbReference type="ARBA" id="ARBA00001957"/>
    </source>
</evidence>
<dbReference type="EMBL" id="JAGINW010000001">
    <property type="protein sequence ID" value="MBP2325819.1"/>
    <property type="molecule type" value="Genomic_DNA"/>
</dbReference>
<evidence type="ECO:0000256" key="2">
    <source>
        <dbReference type="ARBA" id="ARBA00022450"/>
    </source>
</evidence>
<keyword evidence="6" id="KW-1185">Reference proteome</keyword>
<dbReference type="PANTHER" id="PTHR45527:SF1">
    <property type="entry name" value="FATTY ACID SYNTHASE"/>
    <property type="match status" value="1"/>
</dbReference>
<feature type="domain" description="Carrier" evidence="4">
    <location>
        <begin position="419"/>
        <end position="494"/>
    </location>
</feature>
<comment type="cofactor">
    <cofactor evidence="1">
        <name>pantetheine 4'-phosphate</name>
        <dbReference type="ChEBI" id="CHEBI:47942"/>
    </cofactor>
</comment>
<organism evidence="5 6">
    <name type="scientific">Kibdelosporangium banguiense</name>
    <dbReference type="NCBI Taxonomy" id="1365924"/>
    <lineage>
        <taxon>Bacteria</taxon>
        <taxon>Bacillati</taxon>
        <taxon>Actinomycetota</taxon>
        <taxon>Actinomycetes</taxon>
        <taxon>Pseudonocardiales</taxon>
        <taxon>Pseudonocardiaceae</taxon>
        <taxon>Kibdelosporangium</taxon>
    </lineage>
</organism>
<name>A0ABS4TN38_9PSEU</name>
<dbReference type="InterPro" id="IPR023213">
    <property type="entry name" value="CAT-like_dom_sf"/>
</dbReference>
<keyword evidence="3" id="KW-0597">Phosphoprotein</keyword>
<dbReference type="InterPro" id="IPR036736">
    <property type="entry name" value="ACP-like_sf"/>
</dbReference>
<evidence type="ECO:0000313" key="6">
    <source>
        <dbReference type="Proteomes" id="UP001519332"/>
    </source>
</evidence>
<dbReference type="Proteomes" id="UP001519332">
    <property type="component" value="Unassembled WGS sequence"/>
</dbReference>
<evidence type="ECO:0000256" key="3">
    <source>
        <dbReference type="ARBA" id="ARBA00022553"/>
    </source>
</evidence>
<dbReference type="SUPFAM" id="SSF52777">
    <property type="entry name" value="CoA-dependent acyltransferases"/>
    <property type="match status" value="2"/>
</dbReference>
<sequence length="495" mass="53892">MTGVPTAPVQATLAQYGMWITEQVGSTGTAYHLPVAVWLDGPLDRQAMLDACSAVIRRHSVLSCAFEERDGVLLLVPTTNAPPVTFTAVADVQSWIEQESKRPFDLRYGPLARFAVAEVARDRHVVLSVIHHLVFDGMSKDFLVQDLLAFYQGKPPAALEISHEQAADEQQARIADVLPAAAAYWQRRWQDADRPVTPGAGGVVDFDLTAEISDTAERIGVSRFDVLLALLHVVFGQPTVAVAMSTRRVETRAHLGLFATELPVIVTLGPDLSFRRFATQVKAEIRALNEFREVPLARAIGGMRPSAALAPVSISYRRHHQAPPLPGFDVKVDLMMSTLAIRNIVHLQADDGHDGLHARLFHNLGVVDRSTAENAAECFRSALKTVAADPDILLSELPTVALALPTEPTTGAAPVTGTALDPDLVAQIRLMWSEVLRIDEIGLDEDLYDLGGHSLTITQITARCRKRFGVEVPFDVFLDDPTVTGVATAISELRP</sequence>
<dbReference type="Gene3D" id="3.30.559.10">
    <property type="entry name" value="Chloramphenicol acetyltransferase-like domain"/>
    <property type="match status" value="1"/>
</dbReference>
<reference evidence="5 6" key="1">
    <citation type="submission" date="2021-03" db="EMBL/GenBank/DDBJ databases">
        <title>Sequencing the genomes of 1000 actinobacteria strains.</title>
        <authorList>
            <person name="Klenk H.-P."/>
        </authorList>
    </citation>
    <scope>NUCLEOTIDE SEQUENCE [LARGE SCALE GENOMIC DNA]</scope>
    <source>
        <strain evidence="5 6">DSM 46670</strain>
    </source>
</reference>
<gene>
    <name evidence="5" type="ORF">JOF56_006204</name>
</gene>
<protein>
    <submittedName>
        <fullName evidence="5">Acyl carrier protein</fullName>
    </submittedName>
</protein>
<dbReference type="SUPFAM" id="SSF47336">
    <property type="entry name" value="ACP-like"/>
    <property type="match status" value="1"/>
</dbReference>
<dbReference type="Gene3D" id="3.30.559.30">
    <property type="entry name" value="Nonribosomal peptide synthetase, condensation domain"/>
    <property type="match status" value="1"/>
</dbReference>
<dbReference type="PROSITE" id="PS50075">
    <property type="entry name" value="CARRIER"/>
    <property type="match status" value="1"/>
</dbReference>
<dbReference type="Gene3D" id="1.10.1200.10">
    <property type="entry name" value="ACP-like"/>
    <property type="match status" value="1"/>
</dbReference>
<evidence type="ECO:0000313" key="5">
    <source>
        <dbReference type="EMBL" id="MBP2325819.1"/>
    </source>
</evidence>
<dbReference type="Pfam" id="PF00550">
    <property type="entry name" value="PP-binding"/>
    <property type="match status" value="1"/>
</dbReference>
<dbReference type="InterPro" id="IPR009081">
    <property type="entry name" value="PP-bd_ACP"/>
</dbReference>
<keyword evidence="2" id="KW-0596">Phosphopantetheine</keyword>
<comment type="caution">
    <text evidence="5">The sequence shown here is derived from an EMBL/GenBank/DDBJ whole genome shotgun (WGS) entry which is preliminary data.</text>
</comment>
<dbReference type="RefSeq" id="WP_209642969.1">
    <property type="nucleotide sequence ID" value="NZ_JAGINW010000001.1"/>
</dbReference>
<accession>A0ABS4TN38</accession>
<dbReference type="InterPro" id="IPR020806">
    <property type="entry name" value="PKS_PP-bd"/>
</dbReference>